<dbReference type="EMBL" id="KU521356">
    <property type="protein sequence ID" value="ANM45002.1"/>
    <property type="molecule type" value="Genomic_DNA"/>
</dbReference>
<dbReference type="GO" id="GO:0003677">
    <property type="term" value="F:DNA binding"/>
    <property type="evidence" value="ECO:0007669"/>
    <property type="project" value="InterPro"/>
</dbReference>
<dbReference type="InterPro" id="IPR006935">
    <property type="entry name" value="Helicase/UvrB_N"/>
</dbReference>
<evidence type="ECO:0000259" key="1">
    <source>
        <dbReference type="PROSITE" id="PS51192"/>
    </source>
</evidence>
<dbReference type="SMART" id="SM00382">
    <property type="entry name" value="AAA"/>
    <property type="match status" value="1"/>
</dbReference>
<dbReference type="PANTHER" id="PTHR10799">
    <property type="entry name" value="SNF2/RAD54 HELICASE FAMILY"/>
    <property type="match status" value="1"/>
</dbReference>
<organism evidence="2 3">
    <name type="scientific">Pseudomonas phage KTN4</name>
    <dbReference type="NCBI Taxonomy" id="1862701"/>
    <lineage>
        <taxon>Viruses</taxon>
        <taxon>Duplodnaviria</taxon>
        <taxon>Heunggongvirae</taxon>
        <taxon>Uroviricota</taxon>
        <taxon>Caudoviricetes</taxon>
        <taxon>Chimalliviridae</taxon>
        <taxon>Phikzvirus</taxon>
        <taxon>Phikzvirus phiKZ</taxon>
    </lineage>
</organism>
<accession>A0A192Y5J5</accession>
<dbReference type="GO" id="GO:0005524">
    <property type="term" value="F:ATP binding"/>
    <property type="evidence" value="ECO:0007669"/>
    <property type="project" value="InterPro"/>
</dbReference>
<protein>
    <submittedName>
        <fullName evidence="2">Structural protein</fullName>
    </submittedName>
</protein>
<dbReference type="SUPFAM" id="SSF52540">
    <property type="entry name" value="P-loop containing nucleoside triphosphate hydrolases"/>
    <property type="match status" value="2"/>
</dbReference>
<dbReference type="Proteomes" id="UP000224336">
    <property type="component" value="Segment"/>
</dbReference>
<name>A0A192Y5J5_9CAUD</name>
<dbReference type="Pfam" id="PF00271">
    <property type="entry name" value="Helicase_C"/>
    <property type="match status" value="1"/>
</dbReference>
<reference evidence="2 3" key="1">
    <citation type="journal article" date="2016" name="Sci. Rep.">
        <title>A proposed integrated approach for the preclinical evaluation of phage therapy in Pseudomonas infections.</title>
        <authorList>
            <person name="Danis-Wlodarczyk K."/>
            <person name="Vandenheuvel D."/>
            <person name="Jang H.B."/>
            <person name="Briers Y."/>
            <person name="Olszak T."/>
            <person name="Arabski M."/>
            <person name="Wasik S."/>
            <person name="Drabik M."/>
            <person name="Higgins G."/>
            <person name="Tyrrell J."/>
            <person name="Harvey B.J."/>
            <person name="Noben J.P."/>
            <person name="Lavigne R."/>
            <person name="Drulis-Kawa Z."/>
        </authorList>
    </citation>
    <scope>NUCLEOTIDE SEQUENCE [LARGE SCALE GENOMIC DNA]</scope>
</reference>
<dbReference type="Gene3D" id="3.40.50.300">
    <property type="entry name" value="P-loop containing nucleotide triphosphate hydrolases"/>
    <property type="match status" value="2"/>
</dbReference>
<evidence type="ECO:0000313" key="2">
    <source>
        <dbReference type="EMBL" id="ANM45002.1"/>
    </source>
</evidence>
<dbReference type="GO" id="GO:0016787">
    <property type="term" value="F:hydrolase activity"/>
    <property type="evidence" value="ECO:0007669"/>
    <property type="project" value="InterPro"/>
</dbReference>
<evidence type="ECO:0000313" key="3">
    <source>
        <dbReference type="Proteomes" id="UP000224336"/>
    </source>
</evidence>
<dbReference type="PROSITE" id="PS51192">
    <property type="entry name" value="HELICASE_ATP_BIND_1"/>
    <property type="match status" value="1"/>
</dbReference>
<dbReference type="Pfam" id="PF04851">
    <property type="entry name" value="ResIII"/>
    <property type="match status" value="1"/>
</dbReference>
<proteinExistence type="predicted"/>
<dbReference type="InterPro" id="IPR027417">
    <property type="entry name" value="P-loop_NTPase"/>
</dbReference>
<dbReference type="InterPro" id="IPR003593">
    <property type="entry name" value="AAA+_ATPase"/>
</dbReference>
<dbReference type="SMART" id="SM00487">
    <property type="entry name" value="DEXDc"/>
    <property type="match status" value="1"/>
</dbReference>
<dbReference type="InterPro" id="IPR001650">
    <property type="entry name" value="Helicase_C-like"/>
</dbReference>
<gene>
    <name evidence="2" type="ORF">KTN4_244</name>
</gene>
<dbReference type="InterPro" id="IPR014001">
    <property type="entry name" value="Helicase_ATP-bd"/>
</dbReference>
<feature type="domain" description="Helicase ATP-binding" evidence="1">
    <location>
        <begin position="141"/>
        <end position="300"/>
    </location>
</feature>
<sequence>MIDSFRKLMGSLSITETDQEIIISGFDGAAFIRDINKYWRTTKLATQLFNTVSRRSISFYKFFAPEIYYMLEAVKNYRSRYISIKTVNAIREAMLQYTWLKNTRPVDTNSVPGRLNFKMLDKLTFTPDESQKAYFENYNYRIDQYGLRGDIVAGKPGTGKTFMTMAIAEMVESDIIIVVCEKKSIDLIWKPSIIEMYKERQKVWSTIDDKAYNGQRILISHYQAQDKIIDLLRSGIFKGKNITVILDESHNMNDPNSAQSLKFQQICFMSNSNNRLLASGTPVKALGSELVSALRVLDDLFTNEVEERFKKAFGKETQKGLDIVQHRFGLIAYVIEKKDTEVLPPRIKAYRIKIPNGSQYTLNAIKRDCEAFIRERVKFYAARRPEDEKYWAKLMAIHENSLKTQAQKDGFARYKNLIKIIQKNQDPRYIGEEIKESNQYEKMFIEPTLPRNEIAAFRDIKSVIKYVMLKIQGECLGRVLGAKRIQCHVDMVPYIDWVGITESTMKKTIAFTSFVEVVDTVDKYTNKLGMHPAVVYGKTNDNLPQIISRFEKDPKLNPLVATYASLSTAVRMTMADTMVTINSPFRHYILEQAIARIYRKGQDSQTVVYQCTLDTEDEPNISTRSDDILKWSQAMVEAIMGIKSPFEITESLESYVDKNNNFDENKIIYQMLKESFEKYDIAIDFNDFDTRMYKPYQPAYMRF</sequence>